<keyword evidence="7" id="KW-1185">Reference proteome</keyword>
<accession>A0ABP9WKU7</accession>
<feature type="compositionally biased region" description="Basic and acidic residues" evidence="5">
    <location>
        <begin position="334"/>
        <end position="358"/>
    </location>
</feature>
<feature type="region of interest" description="Disordered" evidence="5">
    <location>
        <begin position="313"/>
        <end position="487"/>
    </location>
</feature>
<evidence type="ECO:0000256" key="1">
    <source>
        <dbReference type="ARBA" id="ARBA00022490"/>
    </source>
</evidence>
<proteinExistence type="predicted"/>
<dbReference type="InterPro" id="IPR036390">
    <property type="entry name" value="WH_DNA-bd_sf"/>
</dbReference>
<evidence type="ECO:0000256" key="5">
    <source>
        <dbReference type="SAM" id="MobiDB-lite"/>
    </source>
</evidence>
<dbReference type="RefSeq" id="WP_345548278.1">
    <property type="nucleotide sequence ID" value="NZ_BAABRT010000002.1"/>
</dbReference>
<evidence type="ECO:0000256" key="3">
    <source>
        <dbReference type="ARBA" id="ARBA00022829"/>
    </source>
</evidence>
<feature type="region of interest" description="Disordered" evidence="5">
    <location>
        <begin position="197"/>
        <end position="223"/>
    </location>
</feature>
<organism evidence="6 7">
    <name type="scientific">Microbulbifer aestuariivivens</name>
    <dbReference type="NCBI Taxonomy" id="1908308"/>
    <lineage>
        <taxon>Bacteria</taxon>
        <taxon>Pseudomonadati</taxon>
        <taxon>Pseudomonadota</taxon>
        <taxon>Gammaproteobacteria</taxon>
        <taxon>Cellvibrionales</taxon>
        <taxon>Microbulbiferaceae</taxon>
        <taxon>Microbulbifer</taxon>
    </lineage>
</organism>
<feature type="compositionally biased region" description="Polar residues" evidence="5">
    <location>
        <begin position="473"/>
        <end position="487"/>
    </location>
</feature>
<gene>
    <name evidence="6" type="primary">scpB</name>
    <name evidence="6" type="ORF">Maes01_00356</name>
</gene>
<dbReference type="SUPFAM" id="SSF46785">
    <property type="entry name" value="Winged helix' DNA-binding domain"/>
    <property type="match status" value="2"/>
</dbReference>
<feature type="compositionally biased region" description="Acidic residues" evidence="5">
    <location>
        <begin position="317"/>
        <end position="333"/>
    </location>
</feature>
<dbReference type="NCBIfam" id="TIGR00281">
    <property type="entry name" value="SMC-Scp complex subunit ScpB"/>
    <property type="match status" value="1"/>
</dbReference>
<evidence type="ECO:0000313" key="7">
    <source>
        <dbReference type="Proteomes" id="UP001408594"/>
    </source>
</evidence>
<name>A0ABP9WKU7_9GAMM</name>
<dbReference type="EMBL" id="BAABRT010000002">
    <property type="protein sequence ID" value="GAA5523807.1"/>
    <property type="molecule type" value="Genomic_DNA"/>
</dbReference>
<dbReference type="InterPro" id="IPR036388">
    <property type="entry name" value="WH-like_DNA-bd_sf"/>
</dbReference>
<protein>
    <submittedName>
        <fullName evidence="6">Segregation and condensation protein B</fullName>
    </submittedName>
</protein>
<reference evidence="6 7" key="1">
    <citation type="submission" date="2024-02" db="EMBL/GenBank/DDBJ databases">
        <title>Microbulbifer aestuariivivens NBRC 112533.</title>
        <authorList>
            <person name="Ichikawa N."/>
            <person name="Katano-Makiyama Y."/>
            <person name="Hidaka K."/>
        </authorList>
    </citation>
    <scope>NUCLEOTIDE SEQUENCE [LARGE SCALE GENOMIC DNA]</scope>
    <source>
        <strain evidence="6 7">NBRC 112533</strain>
    </source>
</reference>
<keyword evidence="3" id="KW-0159">Chromosome partition</keyword>
<dbReference type="InterPro" id="IPR005234">
    <property type="entry name" value="ScpB_csome_segregation"/>
</dbReference>
<keyword evidence="4" id="KW-0131">Cell cycle</keyword>
<dbReference type="PANTHER" id="PTHR34298">
    <property type="entry name" value="SEGREGATION AND CONDENSATION PROTEIN B"/>
    <property type="match status" value="1"/>
</dbReference>
<sequence length="487" mass="52286">MTIAPELLRRIVEGALLASGQPLSEDRLLSLIDEGERPEKAELREVLRQIADDCAERGFELREVASGWRFQVPEDLAPWVNRLWEEKPQKYSRAVLETLAIIAYRQPITRGDIEEIRGVAVSSHIVKSLTERGWIKVVGQRDVPGRPSLYATTREFLDYFNLRTLDDLPTLAEIRDIDSLNQALDLDQNLAGLTGESGESEAAAMADESESAASGAAQGSASEALEVADPVDVVDADSAGDSVVDSGMDEPGADDAAVADHPVDDAVEASEPPQAAVEQDHRDGEAADLHRFGLDNDELDNVDQESVDAADAVLNDIEGEGADEEGAGEEGADEEKGQREEALEKLDGGESDKIDSPQHDSGAASLFAQRLRSEGSLFADSPEPEESPAAATSWNDPGENMDGAKISAETSAELPEDKAAMTGTGAAEEAVEQATDENRELAVNHYKSSLFPEPADEPVTETAIEAEQDESAGNDQQRQQNELESAT</sequence>
<evidence type="ECO:0000256" key="4">
    <source>
        <dbReference type="ARBA" id="ARBA00023306"/>
    </source>
</evidence>
<evidence type="ECO:0000256" key="2">
    <source>
        <dbReference type="ARBA" id="ARBA00022618"/>
    </source>
</evidence>
<dbReference type="Gene3D" id="1.10.10.10">
    <property type="entry name" value="Winged helix-like DNA-binding domain superfamily/Winged helix DNA-binding domain"/>
    <property type="match status" value="2"/>
</dbReference>
<feature type="compositionally biased region" description="Low complexity" evidence="5">
    <location>
        <begin position="237"/>
        <end position="246"/>
    </location>
</feature>
<keyword evidence="1" id="KW-0963">Cytoplasm</keyword>
<keyword evidence="2" id="KW-0132">Cell division</keyword>
<evidence type="ECO:0000313" key="6">
    <source>
        <dbReference type="EMBL" id="GAA5523807.1"/>
    </source>
</evidence>
<feature type="region of interest" description="Disordered" evidence="5">
    <location>
        <begin position="237"/>
        <end position="257"/>
    </location>
</feature>
<dbReference type="PANTHER" id="PTHR34298:SF2">
    <property type="entry name" value="SEGREGATION AND CONDENSATION PROTEIN B"/>
    <property type="match status" value="1"/>
</dbReference>
<feature type="compositionally biased region" description="Acidic residues" evidence="5">
    <location>
        <begin position="454"/>
        <end position="472"/>
    </location>
</feature>
<comment type="caution">
    <text evidence="6">The sequence shown here is derived from an EMBL/GenBank/DDBJ whole genome shotgun (WGS) entry which is preliminary data.</text>
</comment>
<dbReference type="Proteomes" id="UP001408594">
    <property type="component" value="Unassembled WGS sequence"/>
</dbReference>
<dbReference type="Pfam" id="PF04079">
    <property type="entry name" value="SMC_ScpB"/>
    <property type="match status" value="1"/>
</dbReference>